<dbReference type="Proteomes" id="UP001165270">
    <property type="component" value="Unassembled WGS sequence"/>
</dbReference>
<dbReference type="RefSeq" id="WP_242713662.1">
    <property type="nucleotide sequence ID" value="NZ_JALDAX010000032.1"/>
</dbReference>
<keyword evidence="3" id="KW-1185">Reference proteome</keyword>
<sequence length="110" mass="12020">MMQAIATTRVSILRGTTTDAYGDEQDTDTPIATGVPASLIEQTRRVTTRDDPTPRIVRYAIARVPAATDVTDQDRVKDERTGAIYIVDATSSMANPASVPDIRLDLRRTT</sequence>
<evidence type="ECO:0000256" key="1">
    <source>
        <dbReference type="SAM" id="MobiDB-lite"/>
    </source>
</evidence>
<organism evidence="2 3">
    <name type="scientific">Streptomyces spinosisporus</name>
    <dbReference type="NCBI Taxonomy" id="2927582"/>
    <lineage>
        <taxon>Bacteria</taxon>
        <taxon>Bacillati</taxon>
        <taxon>Actinomycetota</taxon>
        <taxon>Actinomycetes</taxon>
        <taxon>Kitasatosporales</taxon>
        <taxon>Streptomycetaceae</taxon>
        <taxon>Streptomyces</taxon>
    </lineage>
</organism>
<evidence type="ECO:0000313" key="2">
    <source>
        <dbReference type="EMBL" id="MCI3246311.1"/>
    </source>
</evidence>
<proteinExistence type="predicted"/>
<reference evidence="2" key="1">
    <citation type="submission" date="2022-03" db="EMBL/GenBank/DDBJ databases">
        <title>Streptomyces 7R015 and 7R016 isolated from Barleria lupulina in Thailand.</title>
        <authorList>
            <person name="Kanchanasin P."/>
            <person name="Phongsopitanun W."/>
            <person name="Tanasupawat S."/>
        </authorList>
    </citation>
    <scope>NUCLEOTIDE SEQUENCE</scope>
    <source>
        <strain evidence="2">7R016</strain>
    </source>
</reference>
<feature type="compositionally biased region" description="Basic and acidic residues" evidence="1">
    <location>
        <begin position="42"/>
        <end position="52"/>
    </location>
</feature>
<comment type="caution">
    <text evidence="2">The sequence shown here is derived from an EMBL/GenBank/DDBJ whole genome shotgun (WGS) entry which is preliminary data.</text>
</comment>
<protein>
    <recommendedName>
        <fullName evidence="4">Head-tail adaptor protein</fullName>
    </recommendedName>
</protein>
<name>A0ABS9XW49_9ACTN</name>
<dbReference type="EMBL" id="JALDAX010000032">
    <property type="protein sequence ID" value="MCI3246311.1"/>
    <property type="molecule type" value="Genomic_DNA"/>
</dbReference>
<evidence type="ECO:0000313" key="3">
    <source>
        <dbReference type="Proteomes" id="UP001165270"/>
    </source>
</evidence>
<evidence type="ECO:0008006" key="4">
    <source>
        <dbReference type="Google" id="ProtNLM"/>
    </source>
</evidence>
<gene>
    <name evidence="2" type="ORF">MQN93_42135</name>
</gene>
<feature type="region of interest" description="Disordered" evidence="1">
    <location>
        <begin position="13"/>
        <end position="52"/>
    </location>
</feature>
<accession>A0ABS9XW49</accession>